<protein>
    <submittedName>
        <fullName evidence="1">Uncharacterized protein</fullName>
    </submittedName>
</protein>
<dbReference type="AlphaFoldDB" id="A0A382J7W5"/>
<feature type="non-terminal residue" evidence="1">
    <location>
        <position position="63"/>
    </location>
</feature>
<evidence type="ECO:0000313" key="1">
    <source>
        <dbReference type="EMBL" id="SVC08160.1"/>
    </source>
</evidence>
<dbReference type="EMBL" id="UINC01072487">
    <property type="protein sequence ID" value="SVC08160.1"/>
    <property type="molecule type" value="Genomic_DNA"/>
</dbReference>
<name>A0A382J7W5_9ZZZZ</name>
<reference evidence="1" key="1">
    <citation type="submission" date="2018-05" db="EMBL/GenBank/DDBJ databases">
        <authorList>
            <person name="Lanie J.A."/>
            <person name="Ng W.-L."/>
            <person name="Kazmierczak K.M."/>
            <person name="Andrzejewski T.M."/>
            <person name="Davidsen T.M."/>
            <person name="Wayne K.J."/>
            <person name="Tettelin H."/>
            <person name="Glass J.I."/>
            <person name="Rusch D."/>
            <person name="Podicherti R."/>
            <person name="Tsui H.-C.T."/>
            <person name="Winkler M.E."/>
        </authorList>
    </citation>
    <scope>NUCLEOTIDE SEQUENCE</scope>
</reference>
<proteinExistence type="predicted"/>
<gene>
    <name evidence="1" type="ORF">METZ01_LOCUS261014</name>
</gene>
<organism evidence="1">
    <name type="scientific">marine metagenome</name>
    <dbReference type="NCBI Taxonomy" id="408172"/>
    <lineage>
        <taxon>unclassified sequences</taxon>
        <taxon>metagenomes</taxon>
        <taxon>ecological metagenomes</taxon>
    </lineage>
</organism>
<accession>A0A382J7W5</accession>
<sequence length="63" mass="7148">MTTMRDRLILISLLTILMAAEGPAPVKYNGFHVTTTENENKLQYNNLGYELTETVQNGITYLK</sequence>